<reference evidence="4" key="2">
    <citation type="submission" date="2025-09" db="UniProtKB">
        <authorList>
            <consortium name="Ensembl"/>
        </authorList>
    </citation>
    <scope>IDENTIFICATION</scope>
</reference>
<dbReference type="GO" id="GO:0007019">
    <property type="term" value="P:microtubule depolymerization"/>
    <property type="evidence" value="ECO:0007669"/>
    <property type="project" value="TreeGrafter"/>
</dbReference>
<evidence type="ECO:0000256" key="1">
    <source>
        <dbReference type="SAM" id="Coils"/>
    </source>
</evidence>
<feature type="compositionally biased region" description="Polar residues" evidence="2">
    <location>
        <begin position="196"/>
        <end position="211"/>
    </location>
</feature>
<dbReference type="AlphaFoldDB" id="A0A672HVM7"/>
<accession>A0A672HVM7</accession>
<dbReference type="Ensembl" id="ENSSFAT00005034460.1">
    <property type="protein sequence ID" value="ENSSFAP00005033293.1"/>
    <property type="gene ID" value="ENSSFAG00005016832.1"/>
</dbReference>
<evidence type="ECO:0000256" key="2">
    <source>
        <dbReference type="SAM" id="MobiDB-lite"/>
    </source>
</evidence>
<feature type="region of interest" description="Disordered" evidence="2">
    <location>
        <begin position="196"/>
        <end position="325"/>
    </location>
</feature>
<feature type="coiled-coil region" evidence="1">
    <location>
        <begin position="136"/>
        <end position="170"/>
    </location>
</feature>
<dbReference type="InterPro" id="IPR032769">
    <property type="entry name" value="NCKAP5_C"/>
</dbReference>
<name>A0A672HVM7_SALFA</name>
<reference evidence="4" key="1">
    <citation type="submission" date="2025-08" db="UniProtKB">
        <authorList>
            <consortium name="Ensembl"/>
        </authorList>
    </citation>
    <scope>IDENTIFICATION</scope>
</reference>
<proteinExistence type="predicted"/>
<dbReference type="Pfam" id="PF15246">
    <property type="entry name" value="NCKAP5"/>
    <property type="match status" value="1"/>
</dbReference>
<evidence type="ECO:0000313" key="5">
    <source>
        <dbReference type="Proteomes" id="UP000472267"/>
    </source>
</evidence>
<protein>
    <recommendedName>
        <fullName evidence="3">Nck-associated protein 5 C-terminal domain-containing protein</fullName>
    </recommendedName>
</protein>
<dbReference type="PANTHER" id="PTHR21740:SF0">
    <property type="entry name" value="NCK-ASSOCIATED PROTEIN 5"/>
    <property type="match status" value="1"/>
</dbReference>
<dbReference type="InterPro" id="IPR026163">
    <property type="entry name" value="Nckap5l"/>
</dbReference>
<organism evidence="4 5">
    <name type="scientific">Salarias fasciatus</name>
    <name type="common">Jewelled blenny</name>
    <name type="synonym">Blennius fasciatus</name>
    <dbReference type="NCBI Taxonomy" id="181472"/>
    <lineage>
        <taxon>Eukaryota</taxon>
        <taxon>Metazoa</taxon>
        <taxon>Chordata</taxon>
        <taxon>Craniata</taxon>
        <taxon>Vertebrata</taxon>
        <taxon>Euteleostomi</taxon>
        <taxon>Actinopterygii</taxon>
        <taxon>Neopterygii</taxon>
        <taxon>Teleostei</taxon>
        <taxon>Neoteleostei</taxon>
        <taxon>Acanthomorphata</taxon>
        <taxon>Ovalentaria</taxon>
        <taxon>Blenniimorphae</taxon>
        <taxon>Blenniiformes</taxon>
        <taxon>Blennioidei</taxon>
        <taxon>Blenniidae</taxon>
        <taxon>Salariinae</taxon>
        <taxon>Salarias</taxon>
    </lineage>
</organism>
<dbReference type="Proteomes" id="UP000472267">
    <property type="component" value="Unassembled WGS sequence"/>
</dbReference>
<evidence type="ECO:0000259" key="3">
    <source>
        <dbReference type="Pfam" id="PF15246"/>
    </source>
</evidence>
<keyword evidence="5" id="KW-1185">Reference proteome</keyword>
<dbReference type="PANTHER" id="PTHR21740">
    <property type="entry name" value="NCK-ASSOCIATED PROTEIN 5"/>
    <property type="match status" value="1"/>
</dbReference>
<keyword evidence="1" id="KW-0175">Coiled coil</keyword>
<feature type="domain" description="Nck-associated protein 5 C-terminal" evidence="3">
    <location>
        <begin position="200"/>
        <end position="243"/>
    </location>
</feature>
<dbReference type="GO" id="GO:0035371">
    <property type="term" value="C:microtubule plus-end"/>
    <property type="evidence" value="ECO:0007669"/>
    <property type="project" value="TreeGrafter"/>
</dbReference>
<evidence type="ECO:0000313" key="4">
    <source>
        <dbReference type="Ensembl" id="ENSSFAP00005033293.1"/>
    </source>
</evidence>
<sequence length="325" mass="35785">MHLQKLIHELEEERRLRLESEKRLREVSEESELGRAQMLSLQQQFSRMEETVRSLLQNQGVLEQSAVDTRGDTVIRSDLHANQSRDLSVCWRERRSRLADLSAEEAAVVGFFFLQERNSALALENESQREQYERCLDEVANQVVQALLTQKDLREECLKLRTRVFDLEQQNRALSVLFQQKIKPASDLLLQVTQTPPCGRSASSGCQTRTLDSGIGTFPLHDPAGRAGGRHPPKSESGPEGVTAAEPPASRLPDPSQPLPKVPSPSKSRPQAPGSLAHSLSDPAVTPARPAPSGESAASRPQSIFLQTGGCGSVTDELFTSAPPE</sequence>
<dbReference type="GO" id="GO:0001578">
    <property type="term" value="P:microtubule bundle formation"/>
    <property type="evidence" value="ECO:0007669"/>
    <property type="project" value="TreeGrafter"/>
</dbReference>
<feature type="coiled-coil region" evidence="1">
    <location>
        <begin position="3"/>
        <end position="58"/>
    </location>
</feature>